<name>A0A2J6RM39_HYAVF</name>
<accession>A0A2J6RM39</accession>
<feature type="domain" description="Heterokaryon incompatibility" evidence="1">
    <location>
        <begin position="5"/>
        <end position="138"/>
    </location>
</feature>
<evidence type="ECO:0000313" key="2">
    <source>
        <dbReference type="EMBL" id="PMD39580.1"/>
    </source>
</evidence>
<gene>
    <name evidence="2" type="ORF">L207DRAFT_596163</name>
</gene>
<dbReference type="Pfam" id="PF06985">
    <property type="entry name" value="HET"/>
    <property type="match status" value="1"/>
</dbReference>
<sequence length="383" mass="43780">MDVKYLALSHCWGNGVPQYSTTTLYTLDTHLRGILAQNLTRNFEDICLLARRLGVAYVWIDSLCIIQDSIEDWTKESALMGKIFSHSNCTIGAALPLQFSTTSAEKGDEVNTGFLASRSSKNAYNHCPLRKRGWTLQERELSVRSVFYTEQQMIWECQSFQATEQSPVPREHDNASFRLFPPPSAHPSLLSDKQVNFSKWYDMLERYTRRQLSYQTDKLPAISGLAGAFEATTRITKYAAGLCEEDLLERLLWCVSPPNRYSYQKEGTGGKYQYPFWSWASVNDPAVWLSKHHRWPLERHVEDGAVPAIHPHIKPSILELETIPFGSDPRGRISESSLRVEGILRKVSEDKHLTWPSPRYLGFLSGLIFSQYISLERQVIVIV</sequence>
<evidence type="ECO:0000313" key="3">
    <source>
        <dbReference type="Proteomes" id="UP000235786"/>
    </source>
</evidence>
<organism evidence="2 3">
    <name type="scientific">Hyaloscypha variabilis (strain UAMH 11265 / GT02V1 / F)</name>
    <name type="common">Meliniomyces variabilis</name>
    <dbReference type="NCBI Taxonomy" id="1149755"/>
    <lineage>
        <taxon>Eukaryota</taxon>
        <taxon>Fungi</taxon>
        <taxon>Dikarya</taxon>
        <taxon>Ascomycota</taxon>
        <taxon>Pezizomycotina</taxon>
        <taxon>Leotiomycetes</taxon>
        <taxon>Helotiales</taxon>
        <taxon>Hyaloscyphaceae</taxon>
        <taxon>Hyaloscypha</taxon>
        <taxon>Hyaloscypha variabilis</taxon>
    </lineage>
</organism>
<keyword evidence="3" id="KW-1185">Reference proteome</keyword>
<dbReference type="PANTHER" id="PTHR33112">
    <property type="entry name" value="DOMAIN PROTEIN, PUTATIVE-RELATED"/>
    <property type="match status" value="1"/>
</dbReference>
<dbReference type="PANTHER" id="PTHR33112:SF16">
    <property type="entry name" value="HETEROKARYON INCOMPATIBILITY DOMAIN-CONTAINING PROTEIN"/>
    <property type="match status" value="1"/>
</dbReference>
<protein>
    <submittedName>
        <fullName evidence="2">HET-domain-containing protein</fullName>
    </submittedName>
</protein>
<proteinExistence type="predicted"/>
<dbReference type="STRING" id="1149755.A0A2J6RM39"/>
<reference evidence="2 3" key="1">
    <citation type="submission" date="2016-04" db="EMBL/GenBank/DDBJ databases">
        <title>A degradative enzymes factory behind the ericoid mycorrhizal symbiosis.</title>
        <authorList>
            <consortium name="DOE Joint Genome Institute"/>
            <person name="Martino E."/>
            <person name="Morin E."/>
            <person name="Grelet G."/>
            <person name="Kuo A."/>
            <person name="Kohler A."/>
            <person name="Daghino S."/>
            <person name="Barry K."/>
            <person name="Choi C."/>
            <person name="Cichocki N."/>
            <person name="Clum A."/>
            <person name="Copeland A."/>
            <person name="Hainaut M."/>
            <person name="Haridas S."/>
            <person name="Labutti K."/>
            <person name="Lindquist E."/>
            <person name="Lipzen A."/>
            <person name="Khouja H.-R."/>
            <person name="Murat C."/>
            <person name="Ohm R."/>
            <person name="Olson A."/>
            <person name="Spatafora J."/>
            <person name="Veneault-Fourrey C."/>
            <person name="Henrissat B."/>
            <person name="Grigoriev I."/>
            <person name="Martin F."/>
            <person name="Perotto S."/>
        </authorList>
    </citation>
    <scope>NUCLEOTIDE SEQUENCE [LARGE SCALE GENOMIC DNA]</scope>
    <source>
        <strain evidence="2 3">F</strain>
    </source>
</reference>
<evidence type="ECO:0000259" key="1">
    <source>
        <dbReference type="Pfam" id="PF06985"/>
    </source>
</evidence>
<dbReference type="OrthoDB" id="5125733at2759"/>
<dbReference type="Proteomes" id="UP000235786">
    <property type="component" value="Unassembled WGS sequence"/>
</dbReference>
<dbReference type="InterPro" id="IPR010730">
    <property type="entry name" value="HET"/>
</dbReference>
<dbReference type="AlphaFoldDB" id="A0A2J6RM39"/>
<dbReference type="EMBL" id="KZ613946">
    <property type="protein sequence ID" value="PMD39580.1"/>
    <property type="molecule type" value="Genomic_DNA"/>
</dbReference>